<dbReference type="InterPro" id="IPR013083">
    <property type="entry name" value="Znf_RING/FYVE/PHD"/>
</dbReference>
<dbReference type="SMART" id="SM00249">
    <property type="entry name" value="PHD"/>
    <property type="match status" value="1"/>
</dbReference>
<keyword evidence="1" id="KW-0479">Metal-binding</keyword>
<sequence>MDWSEKMLCIKCNEGTNLLVCSETGCPLSIHEKCMGCPAKFDDLGHFYCPYCLYKQAVTESRQARESALAKKKALLIFMDEDMKGGEKQPEPKEGAEANNESKVSEVNVNITTTGNEETKDSGSENEKILEEEQTISNEEESREKVHEEASEASSSRDKKTPEEEIETPSGSSGLDSVPLRERAKRGLKKRKTMHGDSEAVSVKSKSVEQSDKNKQTSPNVKSPRRSLKRLSSATNRTEELKNEKVEVTKKLKKSELSSTKPGNDTFSGGKRKRLLWREEEEEMLKAGVEKYMKEPTKNLPWRKILDLGRSVFDVTRTPSDLKDKWRNMSTK</sequence>
<evidence type="ECO:0000256" key="1">
    <source>
        <dbReference type="ARBA" id="ARBA00022723"/>
    </source>
</evidence>
<name>A0ABD3D893_9LAMI</name>
<feature type="compositionally biased region" description="Low complexity" evidence="4">
    <location>
        <begin position="99"/>
        <end position="110"/>
    </location>
</feature>
<feature type="compositionally biased region" description="Basic and acidic residues" evidence="4">
    <location>
        <begin position="83"/>
        <end position="96"/>
    </location>
</feature>
<dbReference type="InterPro" id="IPR001965">
    <property type="entry name" value="Znf_PHD"/>
</dbReference>
<evidence type="ECO:0000259" key="5">
    <source>
        <dbReference type="PROSITE" id="PS50090"/>
    </source>
</evidence>
<evidence type="ECO:0000313" key="7">
    <source>
        <dbReference type="Proteomes" id="UP001632038"/>
    </source>
</evidence>
<organism evidence="6 7">
    <name type="scientific">Castilleja foliolosa</name>
    <dbReference type="NCBI Taxonomy" id="1961234"/>
    <lineage>
        <taxon>Eukaryota</taxon>
        <taxon>Viridiplantae</taxon>
        <taxon>Streptophyta</taxon>
        <taxon>Embryophyta</taxon>
        <taxon>Tracheophyta</taxon>
        <taxon>Spermatophyta</taxon>
        <taxon>Magnoliopsida</taxon>
        <taxon>eudicotyledons</taxon>
        <taxon>Gunneridae</taxon>
        <taxon>Pentapetalae</taxon>
        <taxon>asterids</taxon>
        <taxon>lamiids</taxon>
        <taxon>Lamiales</taxon>
        <taxon>Orobanchaceae</taxon>
        <taxon>Pedicularideae</taxon>
        <taxon>Castillejinae</taxon>
        <taxon>Castilleja</taxon>
    </lineage>
</organism>
<dbReference type="AlphaFoldDB" id="A0ABD3D893"/>
<evidence type="ECO:0000256" key="2">
    <source>
        <dbReference type="ARBA" id="ARBA00022771"/>
    </source>
</evidence>
<feature type="compositionally biased region" description="Basic and acidic residues" evidence="4">
    <location>
        <begin position="140"/>
        <end position="163"/>
    </location>
</feature>
<dbReference type="SMART" id="SM00717">
    <property type="entry name" value="SANT"/>
    <property type="match status" value="1"/>
</dbReference>
<dbReference type="Proteomes" id="UP001632038">
    <property type="component" value="Unassembled WGS sequence"/>
</dbReference>
<evidence type="ECO:0000256" key="4">
    <source>
        <dbReference type="SAM" id="MobiDB-lite"/>
    </source>
</evidence>
<feature type="compositionally biased region" description="Basic residues" evidence="4">
    <location>
        <begin position="183"/>
        <end position="193"/>
    </location>
</feature>
<dbReference type="InterPro" id="IPR001005">
    <property type="entry name" value="SANT/Myb"/>
</dbReference>
<keyword evidence="7" id="KW-1185">Reference proteome</keyword>
<evidence type="ECO:0000256" key="3">
    <source>
        <dbReference type="ARBA" id="ARBA00022833"/>
    </source>
</evidence>
<feature type="region of interest" description="Disordered" evidence="4">
    <location>
        <begin position="83"/>
        <end position="272"/>
    </location>
</feature>
<dbReference type="SUPFAM" id="SSF57903">
    <property type="entry name" value="FYVE/PHD zinc finger"/>
    <property type="match status" value="1"/>
</dbReference>
<comment type="caution">
    <text evidence="6">The sequence shown here is derived from an EMBL/GenBank/DDBJ whole genome shotgun (WGS) entry which is preliminary data.</text>
</comment>
<gene>
    <name evidence="6" type="ORF">CASFOL_017699</name>
</gene>
<dbReference type="SUPFAM" id="SSF46689">
    <property type="entry name" value="Homeodomain-like"/>
    <property type="match status" value="1"/>
</dbReference>
<dbReference type="CDD" id="cd11660">
    <property type="entry name" value="SANT_TRF"/>
    <property type="match status" value="1"/>
</dbReference>
<proteinExistence type="predicted"/>
<dbReference type="Gene3D" id="1.10.10.60">
    <property type="entry name" value="Homeodomain-like"/>
    <property type="match status" value="1"/>
</dbReference>
<dbReference type="GO" id="GO:0008270">
    <property type="term" value="F:zinc ion binding"/>
    <property type="evidence" value="ECO:0007669"/>
    <property type="project" value="UniProtKB-KW"/>
</dbReference>
<feature type="domain" description="Myb-like" evidence="5">
    <location>
        <begin position="269"/>
        <end position="330"/>
    </location>
</feature>
<keyword evidence="3" id="KW-0862">Zinc</keyword>
<feature type="compositionally biased region" description="Basic and acidic residues" evidence="4">
    <location>
        <begin position="237"/>
        <end position="256"/>
    </location>
</feature>
<feature type="compositionally biased region" description="Basic and acidic residues" evidence="4">
    <location>
        <begin position="206"/>
        <end position="215"/>
    </location>
</feature>
<dbReference type="Gene3D" id="3.30.40.10">
    <property type="entry name" value="Zinc/RING finger domain, C3HC4 (zinc finger)"/>
    <property type="match status" value="1"/>
</dbReference>
<evidence type="ECO:0000313" key="6">
    <source>
        <dbReference type="EMBL" id="KAL3638328.1"/>
    </source>
</evidence>
<accession>A0ABD3D893</accession>
<dbReference type="PROSITE" id="PS50090">
    <property type="entry name" value="MYB_LIKE"/>
    <property type="match status" value="1"/>
</dbReference>
<keyword evidence="2" id="KW-0863">Zinc-finger</keyword>
<dbReference type="InterPro" id="IPR009057">
    <property type="entry name" value="Homeodomain-like_sf"/>
</dbReference>
<reference evidence="7" key="1">
    <citation type="journal article" date="2024" name="IScience">
        <title>Strigolactones Initiate the Formation of Haustorium-like Structures in Castilleja.</title>
        <authorList>
            <person name="Buerger M."/>
            <person name="Peterson D."/>
            <person name="Chory J."/>
        </authorList>
    </citation>
    <scope>NUCLEOTIDE SEQUENCE [LARGE SCALE GENOMIC DNA]</scope>
</reference>
<dbReference type="EMBL" id="JAVIJP010000019">
    <property type="protein sequence ID" value="KAL3638328.1"/>
    <property type="molecule type" value="Genomic_DNA"/>
</dbReference>
<protein>
    <recommendedName>
        <fullName evidence="5">Myb-like domain-containing protein</fullName>
    </recommendedName>
</protein>
<dbReference type="PANTHER" id="PTHR47863">
    <property type="entry name" value="RING/FYVE/PHD ZINC FINGER SUPERFAMILY PROTEIN"/>
    <property type="match status" value="1"/>
</dbReference>
<dbReference type="PANTHER" id="PTHR47863:SF5">
    <property type="entry name" value="HOMEODOMAIN-LIKE PROTEIN WITH RING_FYVE_PHD-TYPE ZINC FINGER DOMAIN-CONTAINING PROTEIN-RELATED"/>
    <property type="match status" value="1"/>
</dbReference>
<feature type="compositionally biased region" description="Basic and acidic residues" evidence="4">
    <location>
        <begin position="117"/>
        <end position="131"/>
    </location>
</feature>
<dbReference type="InterPro" id="IPR011011">
    <property type="entry name" value="Znf_FYVE_PHD"/>
</dbReference>